<dbReference type="RefSeq" id="WP_161429968.1">
    <property type="nucleotide sequence ID" value="NZ_WUTT01000001.1"/>
</dbReference>
<reference evidence="2 3" key="1">
    <citation type="submission" date="2019-12" db="EMBL/GenBank/DDBJ databases">
        <title>Draft genome sequencing of Halomonas alimentaria DSM 15356.</title>
        <authorList>
            <person name="Pandiyan K."/>
            <person name="Kushwaha P."/>
            <person name="Gowdham M."/>
            <person name="Chakdar H."/>
            <person name="Singh A."/>
            <person name="Kumar M."/>
            <person name="Saxena A.K."/>
        </authorList>
    </citation>
    <scope>NUCLEOTIDE SEQUENCE [LARGE SCALE GENOMIC DNA]</scope>
    <source>
        <strain evidence="2 3">DSM 15356</strain>
    </source>
</reference>
<feature type="chain" id="PRO_5030727481" description="Lipoprotein" evidence="1">
    <location>
        <begin position="24"/>
        <end position="119"/>
    </location>
</feature>
<evidence type="ECO:0000313" key="2">
    <source>
        <dbReference type="EMBL" id="NAW32924.1"/>
    </source>
</evidence>
<organism evidence="2 3">
    <name type="scientific">Halomonas alimentaria</name>
    <dbReference type="NCBI Taxonomy" id="147248"/>
    <lineage>
        <taxon>Bacteria</taxon>
        <taxon>Pseudomonadati</taxon>
        <taxon>Pseudomonadota</taxon>
        <taxon>Gammaproteobacteria</taxon>
        <taxon>Oceanospirillales</taxon>
        <taxon>Halomonadaceae</taxon>
        <taxon>Halomonas</taxon>
    </lineage>
</organism>
<sequence length="119" mass="12297">MSRLPIVLLVALLLAGCATPRPAASPTELMLAAPPDAALEAAAEALIAGGHVVRHADASLGRLEAVFSRWPGYRVLVRVEARGEGSQLALTATRGGRVLPPSTLERLTAEIAARLAASD</sequence>
<evidence type="ECO:0000256" key="1">
    <source>
        <dbReference type="SAM" id="SignalP"/>
    </source>
</evidence>
<keyword evidence="1" id="KW-0732">Signal</keyword>
<dbReference type="PROSITE" id="PS51257">
    <property type="entry name" value="PROKAR_LIPOPROTEIN"/>
    <property type="match status" value="1"/>
</dbReference>
<comment type="caution">
    <text evidence="2">The sequence shown here is derived from an EMBL/GenBank/DDBJ whole genome shotgun (WGS) entry which is preliminary data.</text>
</comment>
<evidence type="ECO:0008006" key="4">
    <source>
        <dbReference type="Google" id="ProtNLM"/>
    </source>
</evidence>
<feature type="signal peptide" evidence="1">
    <location>
        <begin position="1"/>
        <end position="23"/>
    </location>
</feature>
<accession>A0A7X4W232</accession>
<dbReference type="AlphaFoldDB" id="A0A7X4W232"/>
<keyword evidence="3" id="KW-1185">Reference proteome</keyword>
<dbReference type="EMBL" id="WUTT01000001">
    <property type="protein sequence ID" value="NAW32924.1"/>
    <property type="molecule type" value="Genomic_DNA"/>
</dbReference>
<dbReference type="Proteomes" id="UP000487929">
    <property type="component" value="Unassembled WGS sequence"/>
</dbReference>
<dbReference type="OrthoDB" id="6184055at2"/>
<protein>
    <recommendedName>
        <fullName evidence="4">Lipoprotein</fullName>
    </recommendedName>
</protein>
<gene>
    <name evidence="2" type="ORF">GRB96_00585</name>
</gene>
<name>A0A7X4W232_9GAMM</name>
<evidence type="ECO:0000313" key="3">
    <source>
        <dbReference type="Proteomes" id="UP000487929"/>
    </source>
</evidence>
<proteinExistence type="predicted"/>